<evidence type="ECO:0000259" key="2">
    <source>
        <dbReference type="Pfam" id="PF13511"/>
    </source>
</evidence>
<dbReference type="RefSeq" id="WP_142932739.1">
    <property type="nucleotide sequence ID" value="NZ_ML660167.1"/>
</dbReference>
<feature type="compositionally biased region" description="Polar residues" evidence="1">
    <location>
        <begin position="66"/>
        <end position="85"/>
    </location>
</feature>
<reference evidence="3 4" key="1">
    <citation type="submission" date="2019-07" db="EMBL/GenBank/DDBJ databases">
        <title>Draft genome for Aliikangiella sp. M105.</title>
        <authorList>
            <person name="Wang G."/>
        </authorList>
    </citation>
    <scope>NUCLEOTIDE SEQUENCE [LARGE SCALE GENOMIC DNA]</scope>
    <source>
        <strain evidence="3 4">M105</strain>
    </source>
</reference>
<dbReference type="OrthoDB" id="8991911at2"/>
<keyword evidence="4" id="KW-1185">Reference proteome</keyword>
<proteinExistence type="predicted"/>
<dbReference type="Proteomes" id="UP000315439">
    <property type="component" value="Unassembled WGS sequence"/>
</dbReference>
<gene>
    <name evidence="3" type="ORF">FLL46_18005</name>
</gene>
<feature type="compositionally biased region" description="Basic and acidic residues" evidence="1">
    <location>
        <begin position="40"/>
        <end position="64"/>
    </location>
</feature>
<comment type="caution">
    <text evidence="3">The sequence shown here is derived from an EMBL/GenBank/DDBJ whole genome shotgun (WGS) entry which is preliminary data.</text>
</comment>
<name>A0A545U8M2_9GAMM</name>
<dbReference type="AlphaFoldDB" id="A0A545U8M2"/>
<sequence>MTRIFYYCLFITLFFPYLPRGEANPQNGKLVSASLPSGEKQGEETQPKKMYKWVDEEGRVHYSESKPVTGSNKSEAVSIKQVQTTKIKKSPKINISSPSPKKKSKAPVKSDKEIHCQRLREQIKRDEKFTTNSRSSQHHARVQRTKDNRWELIKNCH</sequence>
<feature type="compositionally biased region" description="Basic and acidic residues" evidence="1">
    <location>
        <begin position="144"/>
        <end position="157"/>
    </location>
</feature>
<evidence type="ECO:0000313" key="4">
    <source>
        <dbReference type="Proteomes" id="UP000315439"/>
    </source>
</evidence>
<feature type="domain" description="DUF4124" evidence="2">
    <location>
        <begin position="49"/>
        <end position="89"/>
    </location>
</feature>
<evidence type="ECO:0000256" key="1">
    <source>
        <dbReference type="SAM" id="MobiDB-lite"/>
    </source>
</evidence>
<feature type="region of interest" description="Disordered" evidence="1">
    <location>
        <begin position="29"/>
        <end position="157"/>
    </location>
</feature>
<protein>
    <submittedName>
        <fullName evidence="3">DUF4124 domain-containing protein</fullName>
    </submittedName>
</protein>
<organism evidence="3 4">
    <name type="scientific">Aliikangiella coralliicola</name>
    <dbReference type="NCBI Taxonomy" id="2592383"/>
    <lineage>
        <taxon>Bacteria</taxon>
        <taxon>Pseudomonadati</taxon>
        <taxon>Pseudomonadota</taxon>
        <taxon>Gammaproteobacteria</taxon>
        <taxon>Oceanospirillales</taxon>
        <taxon>Pleioneaceae</taxon>
        <taxon>Aliikangiella</taxon>
    </lineage>
</organism>
<dbReference type="InterPro" id="IPR025392">
    <property type="entry name" value="DUF4124"/>
</dbReference>
<accession>A0A545U8M2</accession>
<dbReference type="EMBL" id="VIKS01000011">
    <property type="protein sequence ID" value="TQV85820.1"/>
    <property type="molecule type" value="Genomic_DNA"/>
</dbReference>
<dbReference type="Pfam" id="PF13511">
    <property type="entry name" value="DUF4124"/>
    <property type="match status" value="1"/>
</dbReference>
<feature type="compositionally biased region" description="Basic and acidic residues" evidence="1">
    <location>
        <begin position="108"/>
        <end position="129"/>
    </location>
</feature>
<evidence type="ECO:0000313" key="3">
    <source>
        <dbReference type="EMBL" id="TQV85820.1"/>
    </source>
</evidence>